<organism evidence="1 2">
    <name type="scientific">Rhizoclosmatium globosum</name>
    <dbReference type="NCBI Taxonomy" id="329046"/>
    <lineage>
        <taxon>Eukaryota</taxon>
        <taxon>Fungi</taxon>
        <taxon>Fungi incertae sedis</taxon>
        <taxon>Chytridiomycota</taxon>
        <taxon>Chytridiomycota incertae sedis</taxon>
        <taxon>Chytridiomycetes</taxon>
        <taxon>Chytridiales</taxon>
        <taxon>Chytriomycetaceae</taxon>
        <taxon>Rhizoclosmatium</taxon>
    </lineage>
</organism>
<protein>
    <submittedName>
        <fullName evidence="1">Uncharacterized protein</fullName>
    </submittedName>
</protein>
<dbReference type="Proteomes" id="UP000193642">
    <property type="component" value="Unassembled WGS sequence"/>
</dbReference>
<reference evidence="1 2" key="1">
    <citation type="submission" date="2016-07" db="EMBL/GenBank/DDBJ databases">
        <title>Pervasive Adenine N6-methylation of Active Genes in Fungi.</title>
        <authorList>
            <consortium name="DOE Joint Genome Institute"/>
            <person name="Mondo S.J."/>
            <person name="Dannebaum R.O."/>
            <person name="Kuo R.C."/>
            <person name="Labutti K."/>
            <person name="Haridas S."/>
            <person name="Kuo A."/>
            <person name="Salamov A."/>
            <person name="Ahrendt S.R."/>
            <person name="Lipzen A."/>
            <person name="Sullivan W."/>
            <person name="Andreopoulos W.B."/>
            <person name="Clum A."/>
            <person name="Lindquist E."/>
            <person name="Daum C."/>
            <person name="Ramamoorthy G.K."/>
            <person name="Gryganskyi A."/>
            <person name="Culley D."/>
            <person name="Magnuson J.K."/>
            <person name="James T.Y."/>
            <person name="O'Malley M.A."/>
            <person name="Stajich J.E."/>
            <person name="Spatafora J.W."/>
            <person name="Visel A."/>
            <person name="Grigoriev I.V."/>
        </authorList>
    </citation>
    <scope>NUCLEOTIDE SEQUENCE [LARGE SCALE GENOMIC DNA]</scope>
    <source>
        <strain evidence="1 2">JEL800</strain>
    </source>
</reference>
<sequence length="86" mass="9361">MYFAFQSNVKSTNSTTFFFAGASPKYSISPSLSFSVAEAVRLIERPSSTDSALTKAFSTLRSNGIDSSSGFTYAYHSLSFLVSRHP</sequence>
<evidence type="ECO:0000313" key="2">
    <source>
        <dbReference type="Proteomes" id="UP000193642"/>
    </source>
</evidence>
<comment type="caution">
    <text evidence="1">The sequence shown here is derived from an EMBL/GenBank/DDBJ whole genome shotgun (WGS) entry which is preliminary data.</text>
</comment>
<name>A0A1Y2BC26_9FUNG</name>
<keyword evidence="2" id="KW-1185">Reference proteome</keyword>
<dbReference type="EMBL" id="MCGO01000071">
    <property type="protein sequence ID" value="ORY32383.1"/>
    <property type="molecule type" value="Genomic_DNA"/>
</dbReference>
<accession>A0A1Y2BC26</accession>
<gene>
    <name evidence="1" type="ORF">BCR33DRAFT_534375</name>
</gene>
<evidence type="ECO:0000313" key="1">
    <source>
        <dbReference type="EMBL" id="ORY32383.1"/>
    </source>
</evidence>
<proteinExistence type="predicted"/>
<dbReference type="AlphaFoldDB" id="A0A1Y2BC26"/>